<evidence type="ECO:0000313" key="1">
    <source>
        <dbReference type="EMBL" id="CAD7665731.1"/>
    </source>
</evidence>
<proteinExistence type="predicted"/>
<name>A0A7R9MTY8_9ACAR</name>
<gene>
    <name evidence="1" type="ORF">ONB1V03_LOCUS22288</name>
</gene>
<dbReference type="EMBL" id="CAJPVJ010048803">
    <property type="protein sequence ID" value="CAG2182867.1"/>
    <property type="molecule type" value="Genomic_DNA"/>
</dbReference>
<dbReference type="AlphaFoldDB" id="A0A7R9MTY8"/>
<accession>A0A7R9MTY8</accession>
<dbReference type="Proteomes" id="UP000728032">
    <property type="component" value="Unassembled WGS sequence"/>
</dbReference>
<reference evidence="1" key="1">
    <citation type="submission" date="2020-11" db="EMBL/GenBank/DDBJ databases">
        <authorList>
            <person name="Tran Van P."/>
        </authorList>
    </citation>
    <scope>NUCLEOTIDE SEQUENCE</scope>
</reference>
<evidence type="ECO:0000313" key="2">
    <source>
        <dbReference type="Proteomes" id="UP000728032"/>
    </source>
</evidence>
<protein>
    <submittedName>
        <fullName evidence="1">Uncharacterized protein</fullName>
    </submittedName>
</protein>
<keyword evidence="2" id="KW-1185">Reference proteome</keyword>
<organism evidence="1">
    <name type="scientific">Oppiella nova</name>
    <dbReference type="NCBI Taxonomy" id="334625"/>
    <lineage>
        <taxon>Eukaryota</taxon>
        <taxon>Metazoa</taxon>
        <taxon>Ecdysozoa</taxon>
        <taxon>Arthropoda</taxon>
        <taxon>Chelicerata</taxon>
        <taxon>Arachnida</taxon>
        <taxon>Acari</taxon>
        <taxon>Acariformes</taxon>
        <taxon>Sarcoptiformes</taxon>
        <taxon>Oribatida</taxon>
        <taxon>Brachypylina</taxon>
        <taxon>Oppioidea</taxon>
        <taxon>Oppiidae</taxon>
        <taxon>Oppiella</taxon>
    </lineage>
</organism>
<dbReference type="EMBL" id="OC963628">
    <property type="protein sequence ID" value="CAD7665731.1"/>
    <property type="molecule type" value="Genomic_DNA"/>
</dbReference>
<sequence length="64" mass="7122">MPNSDSYAKCMAFGYSTFDKTPKFQLSMSAGDEHHCSGTSEHSCRSAQTTAPLIPHIFPKKRQK</sequence>